<gene>
    <name evidence="1" type="ORF">BS47DRAFT_1292852</name>
</gene>
<dbReference type="Proteomes" id="UP000886523">
    <property type="component" value="Unassembled WGS sequence"/>
</dbReference>
<feature type="non-terminal residue" evidence="1">
    <location>
        <position position="1"/>
    </location>
</feature>
<name>A0A9P6DZP0_9AGAM</name>
<dbReference type="EMBL" id="MU128942">
    <property type="protein sequence ID" value="KAF9516175.1"/>
    <property type="molecule type" value="Genomic_DNA"/>
</dbReference>
<comment type="caution">
    <text evidence="1">The sequence shown here is derived from an EMBL/GenBank/DDBJ whole genome shotgun (WGS) entry which is preliminary data.</text>
</comment>
<dbReference type="OrthoDB" id="3262412at2759"/>
<dbReference type="AlphaFoldDB" id="A0A9P6DZP0"/>
<keyword evidence="2" id="KW-1185">Reference proteome</keyword>
<sequence>HASQHPLIPFNDEANTRLMAAEIYTGTVRDMYTYCKENGLSQSWAYLWNCWYCPDKWSLWTQSSGLTISVLHTTMIVEGFWNQLKHTTLHGFNRPRLDLVVHLVLTQILPVVHNKLEYHLNHCRIRRPKWLANWQVDFKKAWTEYSKTDELC</sequence>
<reference evidence="1" key="1">
    <citation type="journal article" date="2020" name="Nat. Commun.">
        <title>Large-scale genome sequencing of mycorrhizal fungi provides insights into the early evolution of symbiotic traits.</title>
        <authorList>
            <person name="Miyauchi S."/>
            <person name="Kiss E."/>
            <person name="Kuo A."/>
            <person name="Drula E."/>
            <person name="Kohler A."/>
            <person name="Sanchez-Garcia M."/>
            <person name="Morin E."/>
            <person name="Andreopoulos B."/>
            <person name="Barry K.W."/>
            <person name="Bonito G."/>
            <person name="Buee M."/>
            <person name="Carver A."/>
            <person name="Chen C."/>
            <person name="Cichocki N."/>
            <person name="Clum A."/>
            <person name="Culley D."/>
            <person name="Crous P.W."/>
            <person name="Fauchery L."/>
            <person name="Girlanda M."/>
            <person name="Hayes R.D."/>
            <person name="Keri Z."/>
            <person name="LaButti K."/>
            <person name="Lipzen A."/>
            <person name="Lombard V."/>
            <person name="Magnuson J."/>
            <person name="Maillard F."/>
            <person name="Murat C."/>
            <person name="Nolan M."/>
            <person name="Ohm R.A."/>
            <person name="Pangilinan J."/>
            <person name="Pereira M.F."/>
            <person name="Perotto S."/>
            <person name="Peter M."/>
            <person name="Pfister S."/>
            <person name="Riley R."/>
            <person name="Sitrit Y."/>
            <person name="Stielow J.B."/>
            <person name="Szollosi G."/>
            <person name="Zifcakova L."/>
            <person name="Stursova M."/>
            <person name="Spatafora J.W."/>
            <person name="Tedersoo L."/>
            <person name="Vaario L.M."/>
            <person name="Yamada A."/>
            <person name="Yan M."/>
            <person name="Wang P."/>
            <person name="Xu J."/>
            <person name="Bruns T."/>
            <person name="Baldrian P."/>
            <person name="Vilgalys R."/>
            <person name="Dunand C."/>
            <person name="Henrissat B."/>
            <person name="Grigoriev I.V."/>
            <person name="Hibbett D."/>
            <person name="Nagy L.G."/>
            <person name="Martin F.M."/>
        </authorList>
    </citation>
    <scope>NUCLEOTIDE SEQUENCE</scope>
    <source>
        <strain evidence="1">UP504</strain>
    </source>
</reference>
<protein>
    <submittedName>
        <fullName evidence="1">Uncharacterized protein</fullName>
    </submittedName>
</protein>
<evidence type="ECO:0000313" key="1">
    <source>
        <dbReference type="EMBL" id="KAF9516175.1"/>
    </source>
</evidence>
<proteinExistence type="predicted"/>
<evidence type="ECO:0000313" key="2">
    <source>
        <dbReference type="Proteomes" id="UP000886523"/>
    </source>
</evidence>
<organism evidence="1 2">
    <name type="scientific">Hydnum rufescens UP504</name>
    <dbReference type="NCBI Taxonomy" id="1448309"/>
    <lineage>
        <taxon>Eukaryota</taxon>
        <taxon>Fungi</taxon>
        <taxon>Dikarya</taxon>
        <taxon>Basidiomycota</taxon>
        <taxon>Agaricomycotina</taxon>
        <taxon>Agaricomycetes</taxon>
        <taxon>Cantharellales</taxon>
        <taxon>Hydnaceae</taxon>
        <taxon>Hydnum</taxon>
    </lineage>
</organism>
<accession>A0A9P6DZP0</accession>